<proteinExistence type="predicted"/>
<organism evidence="6 7">
    <name type="scientific">Salinihabitans flavidus</name>
    <dbReference type="NCBI Taxonomy" id="569882"/>
    <lineage>
        <taxon>Bacteria</taxon>
        <taxon>Pseudomonadati</taxon>
        <taxon>Pseudomonadota</taxon>
        <taxon>Alphaproteobacteria</taxon>
        <taxon>Rhodobacterales</taxon>
        <taxon>Roseobacteraceae</taxon>
        <taxon>Salinihabitans</taxon>
    </lineage>
</organism>
<dbReference type="SUPFAM" id="SSF46626">
    <property type="entry name" value="Cytochrome c"/>
    <property type="match status" value="2"/>
</dbReference>
<reference evidence="6 7" key="1">
    <citation type="submission" date="2016-10" db="EMBL/GenBank/DDBJ databases">
        <authorList>
            <person name="de Groot N.N."/>
        </authorList>
    </citation>
    <scope>NUCLEOTIDE SEQUENCE [LARGE SCALE GENOMIC DNA]</scope>
    <source>
        <strain evidence="6 7">DSM 27842</strain>
    </source>
</reference>
<dbReference type="GO" id="GO:0009055">
    <property type="term" value="F:electron transfer activity"/>
    <property type="evidence" value="ECO:0007669"/>
    <property type="project" value="InterPro"/>
</dbReference>
<accession>A0A1H8NJW9</accession>
<dbReference type="InterPro" id="IPR036909">
    <property type="entry name" value="Cyt_c-like_dom_sf"/>
</dbReference>
<dbReference type="InterPro" id="IPR051459">
    <property type="entry name" value="Cytochrome_c-type_DH"/>
</dbReference>
<protein>
    <submittedName>
        <fullName evidence="6">Cytochrome c, mono-and diheme variants</fullName>
    </submittedName>
</protein>
<name>A0A1H8NJW9_9RHOB</name>
<keyword evidence="3 4" id="KW-0408">Iron</keyword>
<dbReference type="Gene3D" id="1.10.760.10">
    <property type="entry name" value="Cytochrome c-like domain"/>
    <property type="match status" value="2"/>
</dbReference>
<keyword evidence="7" id="KW-1185">Reference proteome</keyword>
<keyword evidence="2 4" id="KW-0479">Metal-binding</keyword>
<dbReference type="GO" id="GO:0020037">
    <property type="term" value="F:heme binding"/>
    <property type="evidence" value="ECO:0007669"/>
    <property type="project" value="InterPro"/>
</dbReference>
<evidence type="ECO:0000313" key="6">
    <source>
        <dbReference type="EMBL" id="SEO29895.1"/>
    </source>
</evidence>
<evidence type="ECO:0000313" key="7">
    <source>
        <dbReference type="Proteomes" id="UP000198893"/>
    </source>
</evidence>
<evidence type="ECO:0000259" key="5">
    <source>
        <dbReference type="PROSITE" id="PS51007"/>
    </source>
</evidence>
<dbReference type="Proteomes" id="UP000198893">
    <property type="component" value="Unassembled WGS sequence"/>
</dbReference>
<keyword evidence="1 4" id="KW-0349">Heme</keyword>
<evidence type="ECO:0000256" key="2">
    <source>
        <dbReference type="ARBA" id="ARBA00022723"/>
    </source>
</evidence>
<evidence type="ECO:0000256" key="3">
    <source>
        <dbReference type="ARBA" id="ARBA00023004"/>
    </source>
</evidence>
<feature type="domain" description="Cytochrome c" evidence="5">
    <location>
        <begin position="187"/>
        <end position="293"/>
    </location>
</feature>
<gene>
    <name evidence="6" type="ORF">SAMN04490248_103220</name>
</gene>
<dbReference type="RefSeq" id="WP_093115834.1">
    <property type="nucleotide sequence ID" value="NZ_FODS01000003.1"/>
</dbReference>
<feature type="domain" description="Cytochrome c" evidence="5">
    <location>
        <begin position="38"/>
        <end position="146"/>
    </location>
</feature>
<dbReference type="STRING" id="569882.SAMN04490248_103220"/>
<sequence length="293" mass="31536">MRRIIVYFLALALIGVGVAWAITMPRPLSDDALSGHTGDAARGEAVFNAAGCAACHMAPKAEDDARLVLAGGQRFPSPFGTFVAPNISPDPEHGIGGWGAADLANAMLRGVSPEGAHYYPVFPYTSYAKMRPEDAVDLHAYLQTLSPTQQENAPHEVGFPFNIRRLLGGWKTLFLNDDWVLETADTEEIARGRYLVEALGHCAECHTPRDALGVLQRDQWLAGAANPTGDGRIPGISPDKLDWNAQDIAYYLQSGLTPEYDSAGGHMVAVIDNISRLPDSDRAAIAAYLKALP</sequence>
<dbReference type="PANTHER" id="PTHR35008:SF8">
    <property type="entry name" value="ALCOHOL DEHYDROGENASE CYTOCHROME C SUBUNIT"/>
    <property type="match status" value="1"/>
</dbReference>
<dbReference type="InterPro" id="IPR009056">
    <property type="entry name" value="Cyt_c-like_dom"/>
</dbReference>
<dbReference type="GO" id="GO:0046872">
    <property type="term" value="F:metal ion binding"/>
    <property type="evidence" value="ECO:0007669"/>
    <property type="project" value="UniProtKB-KW"/>
</dbReference>
<evidence type="ECO:0000256" key="4">
    <source>
        <dbReference type="PROSITE-ProRule" id="PRU00433"/>
    </source>
</evidence>
<evidence type="ECO:0000256" key="1">
    <source>
        <dbReference type="ARBA" id="ARBA00022617"/>
    </source>
</evidence>
<dbReference type="PANTHER" id="PTHR35008">
    <property type="entry name" value="BLL4482 PROTEIN-RELATED"/>
    <property type="match status" value="1"/>
</dbReference>
<dbReference type="EMBL" id="FODS01000003">
    <property type="protein sequence ID" value="SEO29895.1"/>
    <property type="molecule type" value="Genomic_DNA"/>
</dbReference>
<dbReference type="PROSITE" id="PS51007">
    <property type="entry name" value="CYTC"/>
    <property type="match status" value="2"/>
</dbReference>
<dbReference type="Pfam" id="PF00034">
    <property type="entry name" value="Cytochrom_C"/>
    <property type="match status" value="1"/>
</dbReference>
<dbReference type="OrthoDB" id="9811281at2"/>
<dbReference type="AlphaFoldDB" id="A0A1H8NJW9"/>